<keyword evidence="11" id="KW-1185">Reference proteome</keyword>
<keyword evidence="4 6" id="KW-0862">Zinc</keyword>
<dbReference type="SMART" id="SM00137">
    <property type="entry name" value="MAM"/>
    <property type="match status" value="1"/>
</dbReference>
<dbReference type="PROSITE" id="PS50060">
    <property type="entry name" value="MAM_2"/>
    <property type="match status" value="1"/>
</dbReference>
<dbReference type="InterPro" id="IPR001506">
    <property type="entry name" value="Peptidase_M12A"/>
</dbReference>
<keyword evidence="3 6" id="KW-0378">Hydrolase</keyword>
<evidence type="ECO:0000256" key="5">
    <source>
        <dbReference type="ARBA" id="ARBA00023049"/>
    </source>
</evidence>
<dbReference type="SUPFAM" id="SSF49899">
    <property type="entry name" value="Concanavalin A-like lectins/glucanases"/>
    <property type="match status" value="1"/>
</dbReference>
<sequence length="378" mass="42452">FDPAYPEENPGLFEGDIDLPPGVNPNHRNAIRDHRRLWPQGVVPYEISSGHSAYASHVQLFHSAMQEIMDRTMVNGKKCIDFVPLSVGYYGSNNRISDVTLGNGCLRKGTVMHEILHALGFWHEQSRSDRDNYVTIHWENIQRVMHYSAYAFAVNRRMMTIEPKQPGVTIGQRVRLSDIDAKEIQILYGCIPRPTSTGVTSEPVSHPAVTKPPSVTHVTIATTCTFDSGLCGWHQSTEDNVDWNLGHGNTPSANTGPHADHTGSTSAHYLFMESSGHYHQRAILESGTYTPGYYCFSAYYNMNGNTMGSLTFNLVENGHKYTFKHVSGNHHDVWYHFRVGINVHTYNFKFQIEGYTGSSYRSDMAIDDITVSPGHCTH</sequence>
<keyword evidence="1 6" id="KW-0645">Protease</keyword>
<feature type="domain" description="Peptidase M12A" evidence="9">
    <location>
        <begin position="29"/>
        <end position="191"/>
    </location>
</feature>
<dbReference type="PANTHER" id="PTHR10127:SF780">
    <property type="entry name" value="METALLOENDOPEPTIDASE"/>
    <property type="match status" value="1"/>
</dbReference>
<dbReference type="PRINTS" id="PR00480">
    <property type="entry name" value="ASTACIN"/>
</dbReference>
<keyword evidence="2 6" id="KW-0479">Metal-binding</keyword>
<dbReference type="EMBL" id="JARBDR010000606">
    <property type="protein sequence ID" value="KAJ8311038.1"/>
    <property type="molecule type" value="Genomic_DNA"/>
</dbReference>
<dbReference type="Gene3D" id="2.60.120.200">
    <property type="match status" value="1"/>
</dbReference>
<dbReference type="EC" id="3.4.24.-" evidence="7"/>
<dbReference type="InterPro" id="IPR024079">
    <property type="entry name" value="MetalloPept_cat_dom_sf"/>
</dbReference>
<accession>A0ABQ9F610</accession>
<feature type="non-terminal residue" evidence="10">
    <location>
        <position position="1"/>
    </location>
</feature>
<evidence type="ECO:0000256" key="6">
    <source>
        <dbReference type="PROSITE-ProRule" id="PRU01211"/>
    </source>
</evidence>
<dbReference type="Pfam" id="PF01400">
    <property type="entry name" value="Astacin"/>
    <property type="match status" value="2"/>
</dbReference>
<comment type="caution">
    <text evidence="6">Lacks conserved residue(s) required for the propagation of feature annotation.</text>
</comment>
<dbReference type="Proteomes" id="UP001217089">
    <property type="component" value="Unassembled WGS sequence"/>
</dbReference>
<keyword evidence="5 6" id="KW-0482">Metalloprotease</keyword>
<feature type="binding site" evidence="6">
    <location>
        <position position="113"/>
    </location>
    <ligand>
        <name>Zn(2+)</name>
        <dbReference type="ChEBI" id="CHEBI:29105"/>
        <note>catalytic</note>
    </ligand>
</feature>
<comment type="caution">
    <text evidence="10">The sequence shown here is derived from an EMBL/GenBank/DDBJ whole genome shotgun (WGS) entry which is preliminary data.</text>
</comment>
<feature type="domain" description="MAM" evidence="8">
    <location>
        <begin position="222"/>
        <end position="378"/>
    </location>
</feature>
<protein>
    <recommendedName>
        <fullName evidence="7">Metalloendopeptidase</fullName>
        <ecNumber evidence="7">3.4.24.-</ecNumber>
    </recommendedName>
</protein>
<dbReference type="Gene3D" id="3.40.390.10">
    <property type="entry name" value="Collagenase (Catalytic Domain)"/>
    <property type="match status" value="1"/>
</dbReference>
<evidence type="ECO:0000256" key="1">
    <source>
        <dbReference type="ARBA" id="ARBA00022670"/>
    </source>
</evidence>
<dbReference type="InterPro" id="IPR000998">
    <property type="entry name" value="MAM_dom"/>
</dbReference>
<evidence type="ECO:0000313" key="10">
    <source>
        <dbReference type="EMBL" id="KAJ8311038.1"/>
    </source>
</evidence>
<gene>
    <name evidence="10" type="ORF">KUTeg_011410</name>
</gene>
<evidence type="ECO:0000256" key="2">
    <source>
        <dbReference type="ARBA" id="ARBA00022723"/>
    </source>
</evidence>
<dbReference type="InterPro" id="IPR006026">
    <property type="entry name" value="Peptidase_Metallo"/>
</dbReference>
<dbReference type="PANTHER" id="PTHR10127">
    <property type="entry name" value="DISCOIDIN, CUB, EGF, LAMININ , AND ZINC METALLOPROTEASE DOMAIN CONTAINING"/>
    <property type="match status" value="1"/>
</dbReference>
<evidence type="ECO:0000259" key="9">
    <source>
        <dbReference type="PROSITE" id="PS51864"/>
    </source>
</evidence>
<dbReference type="CDD" id="cd06263">
    <property type="entry name" value="MAM"/>
    <property type="match status" value="1"/>
</dbReference>
<dbReference type="PROSITE" id="PS50007">
    <property type="entry name" value="PIPLC_X_DOMAIN"/>
    <property type="match status" value="1"/>
</dbReference>
<proteinExistence type="predicted"/>
<feature type="binding site" evidence="6">
    <location>
        <position position="117"/>
    </location>
    <ligand>
        <name>Zn(2+)</name>
        <dbReference type="ChEBI" id="CHEBI:29105"/>
        <note>catalytic</note>
    </ligand>
</feature>
<evidence type="ECO:0000259" key="8">
    <source>
        <dbReference type="PROSITE" id="PS50060"/>
    </source>
</evidence>
<evidence type="ECO:0000256" key="4">
    <source>
        <dbReference type="ARBA" id="ARBA00022833"/>
    </source>
</evidence>
<dbReference type="SMART" id="SM00235">
    <property type="entry name" value="ZnMc"/>
    <property type="match status" value="1"/>
</dbReference>
<organism evidence="10 11">
    <name type="scientific">Tegillarca granosa</name>
    <name type="common">Malaysian cockle</name>
    <name type="synonym">Anadara granosa</name>
    <dbReference type="NCBI Taxonomy" id="220873"/>
    <lineage>
        <taxon>Eukaryota</taxon>
        <taxon>Metazoa</taxon>
        <taxon>Spiralia</taxon>
        <taxon>Lophotrochozoa</taxon>
        <taxon>Mollusca</taxon>
        <taxon>Bivalvia</taxon>
        <taxon>Autobranchia</taxon>
        <taxon>Pteriomorphia</taxon>
        <taxon>Arcoida</taxon>
        <taxon>Arcoidea</taxon>
        <taxon>Arcidae</taxon>
        <taxon>Tegillarca</taxon>
    </lineage>
</organism>
<feature type="active site" evidence="6">
    <location>
        <position position="114"/>
    </location>
</feature>
<dbReference type="PROSITE" id="PS51864">
    <property type="entry name" value="ASTACIN"/>
    <property type="match status" value="1"/>
</dbReference>
<name>A0ABQ9F610_TEGGR</name>
<evidence type="ECO:0000313" key="11">
    <source>
        <dbReference type="Proteomes" id="UP001217089"/>
    </source>
</evidence>
<dbReference type="InterPro" id="IPR013320">
    <property type="entry name" value="ConA-like_dom_sf"/>
</dbReference>
<evidence type="ECO:0000256" key="3">
    <source>
        <dbReference type="ARBA" id="ARBA00022801"/>
    </source>
</evidence>
<comment type="cofactor">
    <cofactor evidence="6 7">
        <name>Zn(2+)</name>
        <dbReference type="ChEBI" id="CHEBI:29105"/>
    </cofactor>
    <text evidence="6 7">Binds 1 zinc ion per subunit.</text>
</comment>
<evidence type="ECO:0000256" key="7">
    <source>
        <dbReference type="RuleBase" id="RU361183"/>
    </source>
</evidence>
<dbReference type="SUPFAM" id="SSF55486">
    <property type="entry name" value="Metalloproteases ('zincins'), catalytic domain"/>
    <property type="match status" value="1"/>
</dbReference>
<feature type="binding site" evidence="6">
    <location>
        <position position="123"/>
    </location>
    <ligand>
        <name>Zn(2+)</name>
        <dbReference type="ChEBI" id="CHEBI:29105"/>
        <note>catalytic</note>
    </ligand>
</feature>
<reference evidence="10 11" key="1">
    <citation type="submission" date="2022-12" db="EMBL/GenBank/DDBJ databases">
        <title>Chromosome-level genome of Tegillarca granosa.</title>
        <authorList>
            <person name="Kim J."/>
        </authorList>
    </citation>
    <scope>NUCLEOTIDE SEQUENCE [LARGE SCALE GENOMIC DNA]</scope>
    <source>
        <strain evidence="10">Teg-2019</strain>
        <tissue evidence="10">Adductor muscle</tissue>
    </source>
</reference>
<dbReference type="Pfam" id="PF00629">
    <property type="entry name" value="MAM"/>
    <property type="match status" value="1"/>
</dbReference>